<sequence length="345" mass="36963">MTILRLLGFASALVLALAGPPAVARDTGDATGRILAVPDTVARVFAAGPPAGLILYSLAPDRLLGWPRPLAPESLALLPADAAKPAYGRLTGKGDEANLETILKLKPDLIVDVGSIGPTYVSLATRVQEQTGVPVLLFDGRLDALAATYRRLGGILGLAAEAEIRAAWIESRLARVRDRLRDLPPERRPRVYFARGPEGLETARAGSINVEAIDYAGGRNVAGEALGGGSLVTVSLEQVLAFDPDIIIAMEPAFHAALNGDPLWRQLRAVGVGRAVLAPQSPFPWVDYPPSVNRVLGVLWLAALFHPDLFPEDLRAEVRDFHRLFYHRTPSETELDALLAAAAWP</sequence>
<dbReference type="OrthoDB" id="9775594at2"/>
<evidence type="ECO:0000256" key="1">
    <source>
        <dbReference type="SAM" id="SignalP"/>
    </source>
</evidence>
<dbReference type="SUPFAM" id="SSF53807">
    <property type="entry name" value="Helical backbone' metal receptor"/>
    <property type="match status" value="1"/>
</dbReference>
<dbReference type="InterPro" id="IPR050902">
    <property type="entry name" value="ABC_Transporter_SBP"/>
</dbReference>
<dbReference type="Pfam" id="PF01497">
    <property type="entry name" value="Peripla_BP_2"/>
    <property type="match status" value="1"/>
</dbReference>
<dbReference type="Gene3D" id="1.20.58.2180">
    <property type="match status" value="1"/>
</dbReference>
<dbReference type="AlphaFoldDB" id="A0A317E632"/>
<organism evidence="3 4">
    <name type="scientific">Zavarzinia compransoris</name>
    <dbReference type="NCBI Taxonomy" id="1264899"/>
    <lineage>
        <taxon>Bacteria</taxon>
        <taxon>Pseudomonadati</taxon>
        <taxon>Pseudomonadota</taxon>
        <taxon>Alphaproteobacteria</taxon>
        <taxon>Rhodospirillales</taxon>
        <taxon>Zavarziniaceae</taxon>
        <taxon>Zavarzinia</taxon>
    </lineage>
</organism>
<gene>
    <name evidence="3" type="ORF">DKG75_10780</name>
</gene>
<accession>A0A317E632</accession>
<evidence type="ECO:0000259" key="2">
    <source>
        <dbReference type="PROSITE" id="PS50983"/>
    </source>
</evidence>
<evidence type="ECO:0000313" key="3">
    <source>
        <dbReference type="EMBL" id="PWR20485.1"/>
    </source>
</evidence>
<dbReference type="EMBL" id="QGLF01000003">
    <property type="protein sequence ID" value="PWR20485.1"/>
    <property type="molecule type" value="Genomic_DNA"/>
</dbReference>
<dbReference type="RefSeq" id="WP_109921129.1">
    <property type="nucleotide sequence ID" value="NZ_QGLF01000003.1"/>
</dbReference>
<dbReference type="Gene3D" id="3.40.50.1980">
    <property type="entry name" value="Nitrogenase molybdenum iron protein domain"/>
    <property type="match status" value="2"/>
</dbReference>
<feature type="domain" description="Fe/B12 periplasmic-binding" evidence="2">
    <location>
        <begin position="43"/>
        <end position="309"/>
    </location>
</feature>
<dbReference type="InterPro" id="IPR002491">
    <property type="entry name" value="ABC_transptr_periplasmic_BD"/>
</dbReference>
<dbReference type="PANTHER" id="PTHR30535:SF34">
    <property type="entry name" value="MOLYBDATE-BINDING PROTEIN MOLA"/>
    <property type="match status" value="1"/>
</dbReference>
<dbReference type="GO" id="GO:0071281">
    <property type="term" value="P:cellular response to iron ion"/>
    <property type="evidence" value="ECO:0007669"/>
    <property type="project" value="TreeGrafter"/>
</dbReference>
<dbReference type="Proteomes" id="UP000246077">
    <property type="component" value="Unassembled WGS sequence"/>
</dbReference>
<comment type="caution">
    <text evidence="3">The sequence shown here is derived from an EMBL/GenBank/DDBJ whole genome shotgun (WGS) entry which is preliminary data.</text>
</comment>
<dbReference type="PANTHER" id="PTHR30535">
    <property type="entry name" value="VITAMIN B12-BINDING PROTEIN"/>
    <property type="match status" value="1"/>
</dbReference>
<keyword evidence="1" id="KW-0732">Signal</keyword>
<keyword evidence="4" id="KW-1185">Reference proteome</keyword>
<evidence type="ECO:0000313" key="4">
    <source>
        <dbReference type="Proteomes" id="UP000246077"/>
    </source>
</evidence>
<reference evidence="4" key="1">
    <citation type="submission" date="2018-05" db="EMBL/GenBank/DDBJ databases">
        <title>Zavarzinia sp. HR-AS.</title>
        <authorList>
            <person name="Lee Y."/>
            <person name="Jeon C.O."/>
        </authorList>
    </citation>
    <scope>NUCLEOTIDE SEQUENCE [LARGE SCALE GENOMIC DNA]</scope>
    <source>
        <strain evidence="4">DSM 1231</strain>
    </source>
</reference>
<feature type="signal peptide" evidence="1">
    <location>
        <begin position="1"/>
        <end position="24"/>
    </location>
</feature>
<dbReference type="PROSITE" id="PS50983">
    <property type="entry name" value="FE_B12_PBP"/>
    <property type="match status" value="1"/>
</dbReference>
<name>A0A317E632_9PROT</name>
<protein>
    <submittedName>
        <fullName evidence="3">Iron ABC transporter substrate-binding protein</fullName>
    </submittedName>
</protein>
<proteinExistence type="predicted"/>
<feature type="chain" id="PRO_5016447370" evidence="1">
    <location>
        <begin position="25"/>
        <end position="345"/>
    </location>
</feature>